<evidence type="ECO:0008006" key="3">
    <source>
        <dbReference type="Google" id="ProtNLM"/>
    </source>
</evidence>
<evidence type="ECO:0000313" key="1">
    <source>
        <dbReference type="EMBL" id="GGZ76238.1"/>
    </source>
</evidence>
<sequence length="165" mass="19258">MKNILITLFLLTSIFSCDNRKERVSINSGFAEWLKKNKIDSLDLSKIKGKEAFELWAYFDPINKTDSSLVWYPNKDSSYFMISNYDNISKLRLEDSNLIDIDFHQRNSDIKKQGISLVDSLKSMEMDIFWINNKTVFLAFIEKNHGTKTLMKLKIGVDSLWTNLN</sequence>
<dbReference type="RefSeq" id="WP_189359891.1">
    <property type="nucleotide sequence ID" value="NZ_BMWZ01000002.1"/>
</dbReference>
<accession>A0A918QYP8</accession>
<protein>
    <recommendedName>
        <fullName evidence="3">Lipoprotein</fullName>
    </recommendedName>
</protein>
<reference evidence="1" key="1">
    <citation type="journal article" date="2014" name="Int. J. Syst. Evol. Microbiol.">
        <title>Complete genome sequence of Corynebacterium casei LMG S-19264T (=DSM 44701T), isolated from a smear-ripened cheese.</title>
        <authorList>
            <consortium name="US DOE Joint Genome Institute (JGI-PGF)"/>
            <person name="Walter F."/>
            <person name="Albersmeier A."/>
            <person name="Kalinowski J."/>
            <person name="Ruckert C."/>
        </authorList>
    </citation>
    <scope>NUCLEOTIDE SEQUENCE</scope>
    <source>
        <strain evidence="1">KCTC 12710</strain>
    </source>
</reference>
<dbReference type="PROSITE" id="PS51257">
    <property type="entry name" value="PROKAR_LIPOPROTEIN"/>
    <property type="match status" value="1"/>
</dbReference>
<gene>
    <name evidence="1" type="ORF">GCM10007028_12260</name>
</gene>
<dbReference type="Proteomes" id="UP000636004">
    <property type="component" value="Unassembled WGS sequence"/>
</dbReference>
<dbReference type="EMBL" id="BMWZ01000002">
    <property type="protein sequence ID" value="GGZ76238.1"/>
    <property type="molecule type" value="Genomic_DNA"/>
</dbReference>
<organism evidence="1 2">
    <name type="scientific">Algibacter mikhailovii</name>
    <dbReference type="NCBI Taxonomy" id="425498"/>
    <lineage>
        <taxon>Bacteria</taxon>
        <taxon>Pseudomonadati</taxon>
        <taxon>Bacteroidota</taxon>
        <taxon>Flavobacteriia</taxon>
        <taxon>Flavobacteriales</taxon>
        <taxon>Flavobacteriaceae</taxon>
        <taxon>Algibacter</taxon>
    </lineage>
</organism>
<keyword evidence="2" id="KW-1185">Reference proteome</keyword>
<reference evidence="1" key="2">
    <citation type="submission" date="2020-09" db="EMBL/GenBank/DDBJ databases">
        <authorList>
            <person name="Sun Q."/>
            <person name="Kim S."/>
        </authorList>
    </citation>
    <scope>NUCLEOTIDE SEQUENCE</scope>
    <source>
        <strain evidence="1">KCTC 12710</strain>
    </source>
</reference>
<dbReference type="AlphaFoldDB" id="A0A918QYP8"/>
<proteinExistence type="predicted"/>
<comment type="caution">
    <text evidence="1">The sequence shown here is derived from an EMBL/GenBank/DDBJ whole genome shotgun (WGS) entry which is preliminary data.</text>
</comment>
<name>A0A918QYP8_9FLAO</name>
<evidence type="ECO:0000313" key="2">
    <source>
        <dbReference type="Proteomes" id="UP000636004"/>
    </source>
</evidence>